<dbReference type="EMBL" id="AP015043">
    <property type="protein sequence ID" value="BAT99553.1"/>
    <property type="molecule type" value="Genomic_DNA"/>
</dbReference>
<organism evidence="1 2">
    <name type="scientific">Vigna angularis var. angularis</name>
    <dbReference type="NCBI Taxonomy" id="157739"/>
    <lineage>
        <taxon>Eukaryota</taxon>
        <taxon>Viridiplantae</taxon>
        <taxon>Streptophyta</taxon>
        <taxon>Embryophyta</taxon>
        <taxon>Tracheophyta</taxon>
        <taxon>Spermatophyta</taxon>
        <taxon>Magnoliopsida</taxon>
        <taxon>eudicotyledons</taxon>
        <taxon>Gunneridae</taxon>
        <taxon>Pentapetalae</taxon>
        <taxon>rosids</taxon>
        <taxon>fabids</taxon>
        <taxon>Fabales</taxon>
        <taxon>Fabaceae</taxon>
        <taxon>Papilionoideae</taxon>
        <taxon>50 kb inversion clade</taxon>
        <taxon>NPAAA clade</taxon>
        <taxon>indigoferoid/millettioid clade</taxon>
        <taxon>Phaseoleae</taxon>
        <taxon>Vigna</taxon>
    </lineage>
</organism>
<evidence type="ECO:0000313" key="2">
    <source>
        <dbReference type="Proteomes" id="UP000291084"/>
    </source>
</evidence>
<keyword evidence="2" id="KW-1185">Reference proteome</keyword>
<proteinExistence type="predicted"/>
<accession>A0A0S3T3A9</accession>
<gene>
    <name evidence="1" type="primary">Vigan.10G100500</name>
    <name evidence="1" type="ORF">VIGAN_10100500</name>
</gene>
<name>A0A0S3T3A9_PHAAN</name>
<evidence type="ECO:0000313" key="1">
    <source>
        <dbReference type="EMBL" id="BAT99553.1"/>
    </source>
</evidence>
<sequence>PRVHNPDLKIWCTPHFSFPHLVSCAMPNHPKRITSTHKNDPTQQGIESSLCNFHFFLTQNPKSIPLEKTTASKKQPHFDFTFISPLLLRNC</sequence>
<protein>
    <submittedName>
        <fullName evidence="1">Uncharacterized protein</fullName>
    </submittedName>
</protein>
<dbReference type="Proteomes" id="UP000291084">
    <property type="component" value="Chromosome 10"/>
</dbReference>
<reference evidence="1 2" key="1">
    <citation type="journal article" date="2015" name="Sci. Rep.">
        <title>The power of single molecule real-time sequencing technology in the de novo assembly of a eukaryotic genome.</title>
        <authorList>
            <person name="Sakai H."/>
            <person name="Naito K."/>
            <person name="Ogiso-Tanaka E."/>
            <person name="Takahashi Y."/>
            <person name="Iseki K."/>
            <person name="Muto C."/>
            <person name="Satou K."/>
            <person name="Teruya K."/>
            <person name="Shiroma A."/>
            <person name="Shimoji M."/>
            <person name="Hirano T."/>
            <person name="Itoh T."/>
            <person name="Kaga A."/>
            <person name="Tomooka N."/>
        </authorList>
    </citation>
    <scope>NUCLEOTIDE SEQUENCE [LARGE SCALE GENOMIC DNA]</scope>
    <source>
        <strain evidence="2">cv. Shumari</strain>
    </source>
</reference>
<dbReference type="AlphaFoldDB" id="A0A0S3T3A9"/>
<feature type="non-terminal residue" evidence="1">
    <location>
        <position position="1"/>
    </location>
</feature>